<evidence type="ECO:0000256" key="1">
    <source>
        <dbReference type="SAM" id="SignalP"/>
    </source>
</evidence>
<dbReference type="EMBL" id="AP035785">
    <property type="protein sequence ID" value="BFO71066.1"/>
    <property type="molecule type" value="Genomic_DNA"/>
</dbReference>
<feature type="chain" id="PRO_5044225087" evidence="1">
    <location>
        <begin position="26"/>
        <end position="387"/>
    </location>
</feature>
<keyword evidence="1" id="KW-0732">Signal</keyword>
<accession>A0AB33ITY9</accession>
<dbReference type="PROSITE" id="PS51257">
    <property type="entry name" value="PROKAR_LIPOPROTEIN"/>
    <property type="match status" value="1"/>
</dbReference>
<evidence type="ECO:0000313" key="2">
    <source>
        <dbReference type="EMBL" id="BFO71066.1"/>
    </source>
</evidence>
<feature type="signal peptide" evidence="1">
    <location>
        <begin position="1"/>
        <end position="25"/>
    </location>
</feature>
<dbReference type="AlphaFoldDB" id="A0AB33ITY9"/>
<protein>
    <submittedName>
        <fullName evidence="2">Uncharacterized protein</fullName>
    </submittedName>
</protein>
<sequence length="387" mass="43885">MKNLLKTTLMALSVLLFCVLTSCHHDDENEFQVFYDHPETISETIFQQQVIGKAWYHYESHEVLADGSINPASYYSADKTLVHAAYNFISPDSVCCYIQSHSKPDVGYLLNKYHYDASHNMIDIQASNNIKILSLKGNRMVVLRAEGSDTHLVSVYTRMTAEDMKYFTQHYTYDFNAKGWLKISVDEGETKVDGTVFEFDVPDYNGSFKVLTPNGSDRVKVEIADKHVKLTLLKNGVDISVTDGTSTKSLWLWSEDKSLMPQNEIYALSQDTVWVNQQGELLLTKDGSAAHPYERFSIQPIPGKEDAALQRAATISMVMFSGTPVENPGERHYRETRDLLWTDFVSADALKSIAKKPVDTDTKGRIWLTNKNNEVIQVLDVHFITKK</sequence>
<gene>
    <name evidence="2" type="ORF">GTC17253_10320</name>
</gene>
<proteinExistence type="predicted"/>
<organism evidence="2">
    <name type="scientific">Prevotella sp. GTC17253</name>
    <dbReference type="NCBI Taxonomy" id="3236793"/>
    <lineage>
        <taxon>Bacteria</taxon>
        <taxon>Pseudomonadati</taxon>
        <taxon>Bacteroidota</taxon>
        <taxon>Bacteroidia</taxon>
        <taxon>Bacteroidales</taxon>
        <taxon>Prevotellaceae</taxon>
        <taxon>Prevotella</taxon>
    </lineage>
</organism>
<reference evidence="2" key="1">
    <citation type="submission" date="2024-07" db="EMBL/GenBank/DDBJ databases">
        <title>Complete genome sequence of Prevotella sp. YM-2024 GTC17253.</title>
        <authorList>
            <person name="Hayashi M."/>
            <person name="Muto Y."/>
            <person name="Tanaka K."/>
            <person name="Niwa H."/>
        </authorList>
    </citation>
    <scope>NUCLEOTIDE SEQUENCE</scope>
    <source>
        <strain evidence="2">GTC17253</strain>
    </source>
</reference>
<name>A0AB33ITY9_9BACT</name>